<dbReference type="GO" id="GO:0005829">
    <property type="term" value="C:cytosol"/>
    <property type="evidence" value="ECO:0007669"/>
    <property type="project" value="UniProtKB-SubCell"/>
</dbReference>
<dbReference type="InParanoid" id="D8QTL1"/>
<evidence type="ECO:0000256" key="3">
    <source>
        <dbReference type="ARBA" id="ARBA00011738"/>
    </source>
</evidence>
<evidence type="ECO:0000256" key="1">
    <source>
        <dbReference type="ARBA" id="ARBA00004287"/>
    </source>
</evidence>
<dbReference type="Gene3D" id="1.10.1000.11">
    <property type="entry name" value="Arf Nucleotide-binding Site Opener,domain 2"/>
    <property type="match status" value="1"/>
</dbReference>
<dbReference type="Pfam" id="PF16213">
    <property type="entry name" value="DCB"/>
    <property type="match status" value="1"/>
</dbReference>
<evidence type="ECO:0000256" key="6">
    <source>
        <dbReference type="ARBA" id="ARBA00022658"/>
    </source>
</evidence>
<dbReference type="Pfam" id="PF12783">
    <property type="entry name" value="Sec7-like_HUS"/>
    <property type="match status" value="1"/>
</dbReference>
<dbReference type="Pfam" id="PF01369">
    <property type="entry name" value="Sec7"/>
    <property type="match status" value="1"/>
</dbReference>
<dbReference type="GO" id="GO:0015031">
    <property type="term" value="P:protein transport"/>
    <property type="evidence" value="ECO:0007669"/>
    <property type="project" value="UniProtKB-KW"/>
</dbReference>
<evidence type="ECO:0000313" key="11">
    <source>
        <dbReference type="Proteomes" id="UP000001514"/>
    </source>
</evidence>
<dbReference type="eggNOG" id="KOG0929">
    <property type="taxonomic scope" value="Eukaryota"/>
</dbReference>
<dbReference type="Pfam" id="PF16206">
    <property type="entry name" value="Mon2_C"/>
    <property type="match status" value="1"/>
</dbReference>
<dbReference type="SUPFAM" id="SSF48371">
    <property type="entry name" value="ARM repeat"/>
    <property type="match status" value="1"/>
</dbReference>
<dbReference type="Gene3D" id="1.10.220.20">
    <property type="match status" value="1"/>
</dbReference>
<dbReference type="GO" id="GO:0005802">
    <property type="term" value="C:trans-Golgi network"/>
    <property type="evidence" value="ECO:0000318"/>
    <property type="project" value="GO_Central"/>
</dbReference>
<evidence type="ECO:0000313" key="10">
    <source>
        <dbReference type="EMBL" id="EFJ37131.1"/>
    </source>
</evidence>
<comment type="subcellular location">
    <subcellularLocation>
        <location evidence="2">Cytoplasm</location>
        <location evidence="2">Cytosol</location>
    </subcellularLocation>
    <subcellularLocation>
        <location evidence="1">Membrane</location>
        <topology evidence="1">Peripheral membrane protein</topology>
        <orientation evidence="1">Cytoplasmic side</orientation>
    </subcellularLocation>
</comment>
<feature type="domain" description="SEC7" evidence="9">
    <location>
        <begin position="515"/>
        <end position="702"/>
    </location>
</feature>
<dbReference type="InterPro" id="IPR023394">
    <property type="entry name" value="Sec7_C_sf"/>
</dbReference>
<evidence type="ECO:0000256" key="8">
    <source>
        <dbReference type="ARBA" id="ARBA00023136"/>
    </source>
</evidence>
<evidence type="ECO:0000256" key="7">
    <source>
        <dbReference type="ARBA" id="ARBA00022927"/>
    </source>
</evidence>
<dbReference type="InterPro" id="IPR032817">
    <property type="entry name" value="Mon2_C"/>
</dbReference>
<dbReference type="InterPro" id="IPR046455">
    <property type="entry name" value="Sec7/BIG1-like_C"/>
</dbReference>
<dbReference type="HOGENOM" id="CLU_000691_0_2_1"/>
<evidence type="ECO:0000256" key="2">
    <source>
        <dbReference type="ARBA" id="ARBA00004514"/>
    </source>
</evidence>
<reference evidence="10 11" key="1">
    <citation type="journal article" date="2011" name="Science">
        <title>The Selaginella genome identifies genetic changes associated with the evolution of vascular plants.</title>
        <authorList>
            <person name="Banks J.A."/>
            <person name="Nishiyama T."/>
            <person name="Hasebe M."/>
            <person name="Bowman J.L."/>
            <person name="Gribskov M."/>
            <person name="dePamphilis C."/>
            <person name="Albert V.A."/>
            <person name="Aono N."/>
            <person name="Aoyama T."/>
            <person name="Ambrose B.A."/>
            <person name="Ashton N.W."/>
            <person name="Axtell M.J."/>
            <person name="Barker E."/>
            <person name="Barker M.S."/>
            <person name="Bennetzen J.L."/>
            <person name="Bonawitz N.D."/>
            <person name="Chapple C."/>
            <person name="Cheng C."/>
            <person name="Correa L.G."/>
            <person name="Dacre M."/>
            <person name="DeBarry J."/>
            <person name="Dreyer I."/>
            <person name="Elias M."/>
            <person name="Engstrom E.M."/>
            <person name="Estelle M."/>
            <person name="Feng L."/>
            <person name="Finet C."/>
            <person name="Floyd S.K."/>
            <person name="Frommer W.B."/>
            <person name="Fujita T."/>
            <person name="Gramzow L."/>
            <person name="Gutensohn M."/>
            <person name="Harholt J."/>
            <person name="Hattori M."/>
            <person name="Heyl A."/>
            <person name="Hirai T."/>
            <person name="Hiwatashi Y."/>
            <person name="Ishikawa M."/>
            <person name="Iwata M."/>
            <person name="Karol K.G."/>
            <person name="Koehler B."/>
            <person name="Kolukisaoglu U."/>
            <person name="Kubo M."/>
            <person name="Kurata T."/>
            <person name="Lalonde S."/>
            <person name="Li K."/>
            <person name="Li Y."/>
            <person name="Litt A."/>
            <person name="Lyons E."/>
            <person name="Manning G."/>
            <person name="Maruyama T."/>
            <person name="Michael T.P."/>
            <person name="Mikami K."/>
            <person name="Miyazaki S."/>
            <person name="Morinaga S."/>
            <person name="Murata T."/>
            <person name="Mueller-Roeber B."/>
            <person name="Nelson D.R."/>
            <person name="Obara M."/>
            <person name="Oguri Y."/>
            <person name="Olmstead R.G."/>
            <person name="Onodera N."/>
            <person name="Petersen B.L."/>
            <person name="Pils B."/>
            <person name="Prigge M."/>
            <person name="Rensing S.A."/>
            <person name="Riano-Pachon D.M."/>
            <person name="Roberts A.W."/>
            <person name="Sato Y."/>
            <person name="Scheller H.V."/>
            <person name="Schulz B."/>
            <person name="Schulz C."/>
            <person name="Shakirov E.V."/>
            <person name="Shibagaki N."/>
            <person name="Shinohara N."/>
            <person name="Shippen D.E."/>
            <person name="Soerensen I."/>
            <person name="Sotooka R."/>
            <person name="Sugimoto N."/>
            <person name="Sugita M."/>
            <person name="Sumikawa N."/>
            <person name="Tanurdzic M."/>
            <person name="Theissen G."/>
            <person name="Ulvskov P."/>
            <person name="Wakazuki S."/>
            <person name="Weng J.K."/>
            <person name="Willats W.W."/>
            <person name="Wipf D."/>
            <person name="Wolf P.G."/>
            <person name="Yang L."/>
            <person name="Zimmer A.D."/>
            <person name="Zhu Q."/>
            <person name="Mitros T."/>
            <person name="Hellsten U."/>
            <person name="Loque D."/>
            <person name="Otillar R."/>
            <person name="Salamov A."/>
            <person name="Schmutz J."/>
            <person name="Shapiro H."/>
            <person name="Lindquist E."/>
            <person name="Lucas S."/>
            <person name="Rokhsar D."/>
            <person name="Grigoriev I.V."/>
        </authorList>
    </citation>
    <scope>NUCLEOTIDE SEQUENCE [LARGE SCALE GENOMIC DNA]</scope>
</reference>
<dbReference type="InterPro" id="IPR032629">
    <property type="entry name" value="DCB_dom"/>
</dbReference>
<evidence type="ECO:0000259" key="9">
    <source>
        <dbReference type="PROSITE" id="PS50190"/>
    </source>
</evidence>
<dbReference type="InterPro" id="IPR000904">
    <property type="entry name" value="Sec7_dom"/>
</dbReference>
<keyword evidence="7" id="KW-0653">Protein transport</keyword>
<dbReference type="EMBL" id="GL377566">
    <property type="protein sequence ID" value="EFJ37131.1"/>
    <property type="molecule type" value="Genomic_DNA"/>
</dbReference>
<dbReference type="PANTHER" id="PTHR10663">
    <property type="entry name" value="GUANYL-NUCLEOTIDE EXCHANGE FACTOR"/>
    <property type="match status" value="1"/>
</dbReference>
<accession>D8QTL1</accession>
<dbReference type="Pfam" id="PF09324">
    <property type="entry name" value="Sec7-like_HDS"/>
    <property type="match status" value="1"/>
</dbReference>
<comment type="subunit">
    <text evidence="3">Homodimer.</text>
</comment>
<proteinExistence type="predicted"/>
<dbReference type="Pfam" id="PF20252">
    <property type="entry name" value="BIG2_C"/>
    <property type="match status" value="1"/>
</dbReference>
<evidence type="ECO:0000256" key="4">
    <source>
        <dbReference type="ARBA" id="ARBA00022448"/>
    </source>
</evidence>
<dbReference type="InterPro" id="IPR032691">
    <property type="entry name" value="Mon2/Sec7/BIG1-like_HUS"/>
</dbReference>
<name>D8QTL1_SELML</name>
<dbReference type="PANTHER" id="PTHR10663:SF375">
    <property type="entry name" value="LD29171P"/>
    <property type="match status" value="1"/>
</dbReference>
<keyword evidence="6" id="KW-0344">Guanine-nucleotide releasing factor</keyword>
<gene>
    <name evidence="10" type="ORF">SELMODRAFT_230001</name>
</gene>
<evidence type="ECO:0000256" key="5">
    <source>
        <dbReference type="ARBA" id="ARBA00022490"/>
    </source>
</evidence>
<sequence length="1633" mass="182963">MSAPESPRSPRASSLVLVLTAALDRIVKNASWRKHGKLVQDCKAVLDNLVAFIPSAGAESPLFDGAVRISATDAELLVQPLLAACDLQSAKVIEPALDCFQKLIVHGHLVGEIGTGNDSQSESSLILRILDAVCKCHDLGEEIIELAILKTLLTAVVSTSLSIHGDHLLRAISTCYNIFLGSKVVANQTSAKATLTQILMVIFRRMEADSASVPLQPVILTDLLEAERTTSDTFVQNFLTKELKAVTPWTCLSQFKRDAFLVFRALCRLSMKKPQQEGTPDPLAIRSKVLALELLKLVLENAGTSFCFNPKFLDAIKQYLCLSLMQNCAVSDILSVFQMSCSIFLSLIAKFRASLKTEIGVFFPMIVLRVIENVIQPNYQQKMTVLCFIEKLSADPQVLPDMFVNYDCDVEVVNGLLKSAQGAPASADTGLTAAQDATLKLTAMKCLTGILKAMGDWMEKQLGASNSPYFNSSDVETGKLDAASVSTAGASATEVGDEIAEPLETDQASTESAVTFEQRRVHKLELQEGIKVFNQKPHKGIDFLVKAKKVEKIPEEVAKFLLSTTGLNKGMIGDYLGEKEEFSLKVMHAYVDSFNFHNMEFDESIRTFLMGFRLPGEAQKIDRIMEKFAERYCICNPKAFTSADTAYVLAYSVIMLNTDAHNVMVKDKMSKAAFIKNNRGIDDGKDLLEEFMGGLYDRIVKKEIKMKADNVIPVTKPAGKDNKFPAGIDNILNIVIRKPKEEKLFESSEDAIRYMQDQLKEKAEKPQSAYYAVIDVEIVKPMVEVSWGPMLAGLSVPLDKSDDEVVTSPCLEGFRHAIHITSVMRMQIQRDAFVTSLAKFTSLHSPVDIKQKHVNAIKVLLNIADEYGNYLQDAWEHVLTCVSRFDQLYLIGEGALPDATFFSNDPEKTKLSTAPKRKGRLHFAALAARRGSYDSTGGRQSPIPGAVTAEQMSNLVSNLGLLGQIDSNEANKIFTRSQALSSEGIVDFVKALCKVSMDELRSPTDPRVFSLTKIVEISHFNMNRIRLVWSRMWNTLSDYFVTVGCSSNFSVAMYAMDSLRQLAMKFMDREELANYNFQNQFMRPFVIIMQRSASVEIREFIIRCVSQMVCTRVGNVKSGWKITFMVFTTAATDRDSGIVHLAFETVEKVVRDYFQHITETENTIFTDCVNCLLAFINNKFNDDISLNALAFLRFCALKLGEGELSTCRNSPEKVQNTESGPEQDDHLFFWFPLLAGLAELTYDSRTAIRKSAVHVLFDVLQCHGHVFSTSSWEQIYNTVLFPLFDSARRSIKLQNVDSEKDMDAWLYETCSLALQPLVELYVKFFPVVRPFMRKVLSLMKDFLKIHHEKIVGITIASFVRLIVKGGPQFSKVDWVDILQGLQSVAEETFPNVMQIVTFMEAEVPLNSSAPPCTGKLVCYSFNFYSSTDLYPNLQAVREIYDAFGPKMASPHVTLLLGILNVIVVHAHKVNNDLFLRNKIYKLQLSSQMGDPPLLWLESESSQTYMEILQRLHEDNPVLLKNVDVEARFVEFCKEVLQVYAKTSTFTHQPQRLKPQWMIPVSYTRRRELTARAPLVIMTLRALSRFRNTPFQKYLSSFFPVLTSLVGCEHGSMEVQFALSDLFSECFGPLLLNY</sequence>
<keyword evidence="11" id="KW-1185">Reference proteome</keyword>
<dbReference type="SUPFAM" id="SSF48425">
    <property type="entry name" value="Sec7 domain"/>
    <property type="match status" value="1"/>
</dbReference>
<protein>
    <recommendedName>
        <fullName evidence="9">SEC7 domain-containing protein</fullName>
    </recommendedName>
</protein>
<dbReference type="GO" id="GO:0016020">
    <property type="term" value="C:membrane"/>
    <property type="evidence" value="ECO:0007669"/>
    <property type="project" value="UniProtKB-SubCell"/>
</dbReference>
<dbReference type="Proteomes" id="UP000001514">
    <property type="component" value="Unassembled WGS sequence"/>
</dbReference>
<keyword evidence="8" id="KW-0472">Membrane</keyword>
<dbReference type="InterPro" id="IPR016024">
    <property type="entry name" value="ARM-type_fold"/>
</dbReference>
<organism evidence="11">
    <name type="scientific">Selaginella moellendorffii</name>
    <name type="common">Spikemoss</name>
    <dbReference type="NCBI Taxonomy" id="88036"/>
    <lineage>
        <taxon>Eukaryota</taxon>
        <taxon>Viridiplantae</taxon>
        <taxon>Streptophyta</taxon>
        <taxon>Embryophyta</taxon>
        <taxon>Tracheophyta</taxon>
        <taxon>Lycopodiopsida</taxon>
        <taxon>Selaginellales</taxon>
        <taxon>Selaginellaceae</taxon>
        <taxon>Selaginella</taxon>
    </lineage>
</organism>
<dbReference type="Gramene" id="EFJ37131">
    <property type="protein sequence ID" value="EFJ37131"/>
    <property type="gene ID" value="SELMODRAFT_230001"/>
</dbReference>
<dbReference type="GO" id="GO:0005085">
    <property type="term" value="F:guanyl-nucleotide exchange factor activity"/>
    <property type="evidence" value="ECO:0000318"/>
    <property type="project" value="GO_Central"/>
</dbReference>
<keyword evidence="5" id="KW-0963">Cytoplasm</keyword>
<keyword evidence="4" id="KW-0813">Transport</keyword>
<dbReference type="GO" id="GO:0032012">
    <property type="term" value="P:regulation of ARF protein signal transduction"/>
    <property type="evidence" value="ECO:0007669"/>
    <property type="project" value="InterPro"/>
</dbReference>
<dbReference type="PROSITE" id="PS50190">
    <property type="entry name" value="SEC7"/>
    <property type="match status" value="1"/>
</dbReference>
<dbReference type="OMA" id="HHIYGES"/>
<dbReference type="FunFam" id="1.10.1000.11:FF:000005">
    <property type="entry name" value="Brefeldin A-inhibited guanine nucleotide-exchange 1"/>
    <property type="match status" value="1"/>
</dbReference>
<dbReference type="InterPro" id="IPR015403">
    <property type="entry name" value="Mon2/Sec7/BIG1-like_HDS"/>
</dbReference>
<dbReference type="SMART" id="SM00222">
    <property type="entry name" value="Sec7"/>
    <property type="match status" value="1"/>
</dbReference>
<dbReference type="InterPro" id="IPR035999">
    <property type="entry name" value="Sec7_dom_sf"/>
</dbReference>
<dbReference type="KEGG" id="smo:SELMODRAFT_230001"/>
<dbReference type="CDD" id="cd00171">
    <property type="entry name" value="Sec7"/>
    <property type="match status" value="1"/>
</dbReference>
<dbReference type="FunFam" id="1.10.220.20:FF:000002">
    <property type="entry name" value="Brefeldin A-inhibited guanine nucleotide-exchange protein 1"/>
    <property type="match status" value="1"/>
</dbReference>